<evidence type="ECO:0000256" key="5">
    <source>
        <dbReference type="ARBA" id="ARBA00023136"/>
    </source>
</evidence>
<feature type="transmembrane region" description="Helical" evidence="6">
    <location>
        <begin position="354"/>
        <end position="371"/>
    </location>
</feature>
<feature type="transmembrane region" description="Helical" evidence="6">
    <location>
        <begin position="176"/>
        <end position="195"/>
    </location>
</feature>
<dbReference type="Pfam" id="PF03176">
    <property type="entry name" value="MMPL"/>
    <property type="match status" value="2"/>
</dbReference>
<dbReference type="Gene3D" id="1.20.1640.10">
    <property type="entry name" value="Multidrug efflux transporter AcrB transmembrane domain"/>
    <property type="match status" value="2"/>
</dbReference>
<keyword evidence="3 6" id="KW-0812">Transmembrane</keyword>
<evidence type="ECO:0000256" key="6">
    <source>
        <dbReference type="SAM" id="Phobius"/>
    </source>
</evidence>
<feature type="domain" description="SSD" evidence="7">
    <location>
        <begin position="549"/>
        <end position="674"/>
    </location>
</feature>
<reference evidence="8 9" key="1">
    <citation type="journal article" date="2021" name="ISME Commun">
        <title>Automated analysis of genomic sequences facilitates high-throughput and comprehensive description of bacteria.</title>
        <authorList>
            <person name="Hitch T.C.A."/>
        </authorList>
    </citation>
    <scope>NUCLEOTIDE SEQUENCE [LARGE SCALE GENOMIC DNA]</scope>
    <source>
        <strain evidence="8 9">H4_15</strain>
    </source>
</reference>
<comment type="subcellular location">
    <subcellularLocation>
        <location evidence="1">Cell membrane</location>
        <topology evidence="1">Multi-pass membrane protein</topology>
    </subcellularLocation>
</comment>
<dbReference type="EMBL" id="JAOQJR010000002">
    <property type="protein sequence ID" value="MCU6737648.1"/>
    <property type="molecule type" value="Genomic_DNA"/>
</dbReference>
<feature type="transmembrane region" description="Helical" evidence="6">
    <location>
        <begin position="202"/>
        <end position="221"/>
    </location>
</feature>
<keyword evidence="5 6" id="KW-0472">Membrane</keyword>
<keyword evidence="9" id="KW-1185">Reference proteome</keyword>
<dbReference type="SUPFAM" id="SSF82866">
    <property type="entry name" value="Multidrug efflux transporter AcrB transmembrane domain"/>
    <property type="match status" value="2"/>
</dbReference>
<evidence type="ECO:0000313" key="9">
    <source>
        <dbReference type="Proteomes" id="UP001208364"/>
    </source>
</evidence>
<dbReference type="RefSeq" id="WP_147579763.1">
    <property type="nucleotide sequence ID" value="NZ_JAOQJR010000002.1"/>
</dbReference>
<dbReference type="PROSITE" id="PS50156">
    <property type="entry name" value="SSD"/>
    <property type="match status" value="1"/>
</dbReference>
<feature type="transmembrane region" description="Helical" evidence="6">
    <location>
        <begin position="227"/>
        <end position="249"/>
    </location>
</feature>
<sequence>MKKLGETIGKFVVKHRILIVIASILLCIPSLFGYINTDINYDILVYLPEDIDTMKGQDILAEDFDMGSFAMCVVENMSSKDILDLEEKYKDIEGVVKVVSANDMIGTTIPKEMLPSDVTKQFKKGNSELMLVTFKDSTVAIDAITHMREITSDKVVRIGGMSASTLDTSIVADSEIITYVIVAVILVLIVLMASLDSYVVPFLLLGNIGLAILYNMGSNIFLGQISYITKAIAAVLQLGVTTDFSIFLYHKYEQAKLKVKTNDEAMTLAIGDTLVSIAGSSLTTIAGFLALCTMQLTLGSDIGIVMAKGVFIGVLSTVTIFPAFLLVFDKLVFKTKHKPIIPSFNVVKNFVVKHYKIILLVALVIAYPAYYGNAHVKSYYNLTKDLPQDLKSCVANSELSDEFDLVASQVILVNKDIKENDLNKMVNEIENVESVNLVLSPSELSNLAIPDEMIPDDVKGIFESDRYKMIFVNSTEEIATNKLNKVIDKIDHIIKKYDKNAIMAGEGPCMKDLVNIADEDFKNVSIASIGIIFIIMLFVLKSVSLPVLLVSGIELAIFINMAISYYTGDVLPFVASIVIGTIQLGATIDYAILLTTKYLENRKNGIDKIKAMDNAISNSAGSIFVSGMSFFAATFGVGMISKLNMIGSLCNLMSRGALISMFIVICVIPAILLVFDKVIIHTSIGFKQLKNNVKGEC</sequence>
<feature type="transmembrane region" description="Helical" evidence="6">
    <location>
        <begin position="310"/>
        <end position="333"/>
    </location>
</feature>
<dbReference type="InterPro" id="IPR050545">
    <property type="entry name" value="Mycobact_MmpL"/>
</dbReference>
<evidence type="ECO:0000256" key="3">
    <source>
        <dbReference type="ARBA" id="ARBA00022692"/>
    </source>
</evidence>
<evidence type="ECO:0000313" key="8">
    <source>
        <dbReference type="EMBL" id="MCU6737648.1"/>
    </source>
</evidence>
<feature type="transmembrane region" description="Helical" evidence="6">
    <location>
        <begin position="573"/>
        <end position="594"/>
    </location>
</feature>
<accession>A0ABT2SS36</accession>
<dbReference type="PANTHER" id="PTHR33406:SF13">
    <property type="entry name" value="MEMBRANE PROTEIN YDFJ"/>
    <property type="match status" value="1"/>
</dbReference>
<feature type="transmembrane region" description="Helical" evidence="6">
    <location>
        <begin position="615"/>
        <end position="637"/>
    </location>
</feature>
<name>A0ABT2SS36_9FIRM</name>
<organism evidence="8 9">
    <name type="scientific">[Clostridium] ammoniilyticum</name>
    <dbReference type="NCBI Taxonomy" id="2981784"/>
    <lineage>
        <taxon>Bacteria</taxon>
        <taxon>Bacillati</taxon>
        <taxon>Bacillota</taxon>
        <taxon>Erysipelotrichia</taxon>
        <taxon>Erysipelotrichales</taxon>
        <taxon>Coprobacillaceae</taxon>
        <taxon>Faecalibacillus</taxon>
    </lineage>
</organism>
<dbReference type="InterPro" id="IPR000731">
    <property type="entry name" value="SSD"/>
</dbReference>
<keyword evidence="2" id="KW-1003">Cell membrane</keyword>
<protein>
    <submittedName>
        <fullName evidence="8">MMPL family transporter</fullName>
    </submittedName>
</protein>
<dbReference type="InterPro" id="IPR004869">
    <property type="entry name" value="MMPL_dom"/>
</dbReference>
<keyword evidence="4 6" id="KW-1133">Transmembrane helix</keyword>
<comment type="caution">
    <text evidence="8">The sequence shown here is derived from an EMBL/GenBank/DDBJ whole genome shotgun (WGS) entry which is preliminary data.</text>
</comment>
<evidence type="ECO:0000259" key="7">
    <source>
        <dbReference type="PROSITE" id="PS50156"/>
    </source>
</evidence>
<evidence type="ECO:0000256" key="4">
    <source>
        <dbReference type="ARBA" id="ARBA00022989"/>
    </source>
</evidence>
<proteinExistence type="predicted"/>
<feature type="transmembrane region" description="Helical" evidence="6">
    <location>
        <begin position="657"/>
        <end position="680"/>
    </location>
</feature>
<feature type="transmembrane region" description="Helical" evidence="6">
    <location>
        <begin position="269"/>
        <end position="290"/>
    </location>
</feature>
<evidence type="ECO:0000256" key="2">
    <source>
        <dbReference type="ARBA" id="ARBA00022475"/>
    </source>
</evidence>
<dbReference type="PANTHER" id="PTHR33406">
    <property type="entry name" value="MEMBRANE PROTEIN MJ1562-RELATED"/>
    <property type="match status" value="1"/>
</dbReference>
<evidence type="ECO:0000256" key="1">
    <source>
        <dbReference type="ARBA" id="ARBA00004651"/>
    </source>
</evidence>
<gene>
    <name evidence="8" type="ORF">OCV55_03005</name>
</gene>
<dbReference type="Proteomes" id="UP001208364">
    <property type="component" value="Unassembled WGS sequence"/>
</dbReference>